<proteinExistence type="predicted"/>
<protein>
    <submittedName>
        <fullName evidence="2">Uncharacterized protein</fullName>
    </submittedName>
</protein>
<gene>
    <name evidence="2" type="ORF">FKW44_000727</name>
</gene>
<evidence type="ECO:0000256" key="1">
    <source>
        <dbReference type="SAM" id="MobiDB-lite"/>
    </source>
</evidence>
<sequence length="72" mass="7932">MYFIKFHISSFDSLQLGPPHGGGNTAGISSSDKDFHGPGHPQQSEDRFYLEKRKTSLQLRLSSEAKATLSHG</sequence>
<feature type="compositionally biased region" description="Basic and acidic residues" evidence="1">
    <location>
        <begin position="31"/>
        <end position="48"/>
    </location>
</feature>
<reference evidence="3" key="1">
    <citation type="submission" date="2021-01" db="EMBL/GenBank/DDBJ databases">
        <title>Caligus Genome Assembly.</title>
        <authorList>
            <person name="Gallardo-Escarate C."/>
        </authorList>
    </citation>
    <scope>NUCLEOTIDE SEQUENCE [LARGE SCALE GENOMIC DNA]</scope>
</reference>
<dbReference type="AlphaFoldDB" id="A0A7T8KHV6"/>
<feature type="region of interest" description="Disordered" evidence="1">
    <location>
        <begin position="12"/>
        <end position="48"/>
    </location>
</feature>
<dbReference type="EMBL" id="CP045890">
    <property type="protein sequence ID" value="QQP56155.1"/>
    <property type="molecule type" value="Genomic_DNA"/>
</dbReference>
<organism evidence="2 3">
    <name type="scientific">Caligus rogercresseyi</name>
    <name type="common">Sea louse</name>
    <dbReference type="NCBI Taxonomy" id="217165"/>
    <lineage>
        <taxon>Eukaryota</taxon>
        <taxon>Metazoa</taxon>
        <taxon>Ecdysozoa</taxon>
        <taxon>Arthropoda</taxon>
        <taxon>Crustacea</taxon>
        <taxon>Multicrustacea</taxon>
        <taxon>Hexanauplia</taxon>
        <taxon>Copepoda</taxon>
        <taxon>Siphonostomatoida</taxon>
        <taxon>Caligidae</taxon>
        <taxon>Caligus</taxon>
    </lineage>
</organism>
<evidence type="ECO:0000313" key="2">
    <source>
        <dbReference type="EMBL" id="QQP56155.1"/>
    </source>
</evidence>
<accession>A0A7T8KHV6</accession>
<keyword evidence="3" id="KW-1185">Reference proteome</keyword>
<evidence type="ECO:0000313" key="3">
    <source>
        <dbReference type="Proteomes" id="UP000595437"/>
    </source>
</evidence>
<name>A0A7T8KHV6_CALRO</name>
<dbReference type="Proteomes" id="UP000595437">
    <property type="component" value="Chromosome 1"/>
</dbReference>